<evidence type="ECO:0000256" key="4">
    <source>
        <dbReference type="ARBA" id="ARBA00022692"/>
    </source>
</evidence>
<evidence type="ECO:0000313" key="11">
    <source>
        <dbReference type="EMBL" id="KAG4416767.1"/>
    </source>
</evidence>
<evidence type="ECO:0000256" key="7">
    <source>
        <dbReference type="ARBA" id="ARBA00023177"/>
    </source>
</evidence>
<keyword evidence="4 8" id="KW-0812">Transmembrane</keyword>
<dbReference type="SUPFAM" id="SSF111352">
    <property type="entry name" value="Ammonium transporter"/>
    <property type="match status" value="1"/>
</dbReference>
<gene>
    <name evidence="11" type="ORF">IFR04_010096</name>
</gene>
<dbReference type="PANTHER" id="PTHR43029">
    <property type="entry name" value="AMMONIUM TRANSPORTER MEP2"/>
    <property type="match status" value="1"/>
</dbReference>
<sequence>MSAPSFNSSEPKGGDTLLVDVNAQYAGFEYHYTYIMFCGFIVWLIIPGIGLLYGGLARRKSALTLLFQSLMVAAVTTFQWMFWGYSLAYSRTAGPFIGDLANFGMKNVMAAPSPGSAVLPEIVFCLYQLLFCACTVQIVIGGAFERGRIVPSLIFAFCWATIVYCPIACWTWNANGWLFNLPALDFAGGGPVHIASGWSALAYAFVLGKRTVPGEGKSHSRPHNTTLVFLGTVLIWFGWFGFNGGSALNASVRAMLAGFNTNTAASFGILGWTLVDYFKNGKKFSIVGACEGAIAGLVGITPAAGYVGVWLAAVIGFVTAVVCALLQDLNTWLHIDEGLDVFKLHGIGGMVGSFLTGIFASETISMLDGATSAPGGIDGNGIQIGRQFAEITAISAYSFIVSAILLYILKFIPGMHLRVTEETELNGLDLDQFFEEQIGDWSAFEQNRLQFDISSPTTPPVQEVPEAVDGVQKKA</sequence>
<dbReference type="InterPro" id="IPR001905">
    <property type="entry name" value="Ammonium_transpt"/>
</dbReference>
<keyword evidence="12" id="KW-1185">Reference proteome</keyword>
<feature type="region of interest" description="Disordered" evidence="9">
    <location>
        <begin position="455"/>
        <end position="475"/>
    </location>
</feature>
<feature type="transmembrane region" description="Helical" evidence="8">
    <location>
        <begin position="284"/>
        <end position="301"/>
    </location>
</feature>
<dbReference type="InterPro" id="IPR024041">
    <property type="entry name" value="NH4_transpt_AmtB-like_dom"/>
</dbReference>
<feature type="transmembrane region" description="Helical" evidence="8">
    <location>
        <begin position="32"/>
        <end position="53"/>
    </location>
</feature>
<evidence type="ECO:0000313" key="12">
    <source>
        <dbReference type="Proteomes" id="UP000664132"/>
    </source>
</evidence>
<feature type="transmembrane region" description="Helical" evidence="8">
    <location>
        <begin position="387"/>
        <end position="409"/>
    </location>
</feature>
<keyword evidence="3 8" id="KW-0813">Transport</keyword>
<dbReference type="GO" id="GO:0005886">
    <property type="term" value="C:plasma membrane"/>
    <property type="evidence" value="ECO:0007669"/>
    <property type="project" value="UniProtKB-SubCell"/>
</dbReference>
<evidence type="ECO:0000256" key="9">
    <source>
        <dbReference type="SAM" id="MobiDB-lite"/>
    </source>
</evidence>
<dbReference type="Pfam" id="PF00909">
    <property type="entry name" value="Ammonium_transp"/>
    <property type="match status" value="1"/>
</dbReference>
<dbReference type="OrthoDB" id="534912at2759"/>
<dbReference type="Gene3D" id="1.10.3430.10">
    <property type="entry name" value="Ammonium transporter AmtB like domains"/>
    <property type="match status" value="1"/>
</dbReference>
<comment type="subcellular location">
    <subcellularLocation>
        <location evidence="8">Cell membrane</location>
        <topology evidence="8">Multi-pass membrane protein</topology>
    </subcellularLocation>
    <subcellularLocation>
        <location evidence="1">Membrane</location>
        <topology evidence="1">Multi-pass membrane protein</topology>
    </subcellularLocation>
</comment>
<feature type="transmembrane region" description="Helical" evidence="8">
    <location>
        <begin position="254"/>
        <end position="275"/>
    </location>
</feature>
<keyword evidence="5 8" id="KW-1133">Transmembrane helix</keyword>
<dbReference type="InterPro" id="IPR018047">
    <property type="entry name" value="Ammonium_transpt_CS"/>
</dbReference>
<feature type="transmembrane region" description="Helical" evidence="8">
    <location>
        <begin position="347"/>
        <end position="367"/>
    </location>
</feature>
<evidence type="ECO:0000259" key="10">
    <source>
        <dbReference type="Pfam" id="PF00909"/>
    </source>
</evidence>
<dbReference type="AlphaFoldDB" id="A0A8H7TBU6"/>
<evidence type="ECO:0000256" key="2">
    <source>
        <dbReference type="ARBA" id="ARBA00005887"/>
    </source>
</evidence>
<evidence type="ECO:0000256" key="3">
    <source>
        <dbReference type="ARBA" id="ARBA00022448"/>
    </source>
</evidence>
<comment type="similarity">
    <text evidence="2 8">Belongs to the ammonia transporter channel (TC 1.A.11.2) family.</text>
</comment>
<feature type="transmembrane region" description="Helical" evidence="8">
    <location>
        <begin position="307"/>
        <end position="326"/>
    </location>
</feature>
<reference evidence="11" key="1">
    <citation type="submission" date="2021-02" db="EMBL/GenBank/DDBJ databases">
        <title>Genome sequence Cadophora malorum strain M34.</title>
        <authorList>
            <person name="Stefanovic E."/>
            <person name="Vu D."/>
            <person name="Scully C."/>
            <person name="Dijksterhuis J."/>
            <person name="Roader J."/>
            <person name="Houbraken J."/>
        </authorList>
    </citation>
    <scope>NUCLEOTIDE SEQUENCE</scope>
    <source>
        <strain evidence="11">M34</strain>
    </source>
</reference>
<feature type="transmembrane region" description="Helical" evidence="8">
    <location>
        <begin position="65"/>
        <end position="83"/>
    </location>
</feature>
<dbReference type="NCBIfam" id="TIGR00836">
    <property type="entry name" value="amt"/>
    <property type="match status" value="1"/>
</dbReference>
<comment type="caution">
    <text evidence="11">The sequence shown here is derived from an EMBL/GenBank/DDBJ whole genome shotgun (WGS) entry which is preliminary data.</text>
</comment>
<organism evidence="11 12">
    <name type="scientific">Cadophora malorum</name>
    <dbReference type="NCBI Taxonomy" id="108018"/>
    <lineage>
        <taxon>Eukaryota</taxon>
        <taxon>Fungi</taxon>
        <taxon>Dikarya</taxon>
        <taxon>Ascomycota</taxon>
        <taxon>Pezizomycotina</taxon>
        <taxon>Leotiomycetes</taxon>
        <taxon>Helotiales</taxon>
        <taxon>Ploettnerulaceae</taxon>
        <taxon>Cadophora</taxon>
    </lineage>
</organism>
<evidence type="ECO:0000256" key="6">
    <source>
        <dbReference type="ARBA" id="ARBA00023136"/>
    </source>
</evidence>
<accession>A0A8H7TBU6</accession>
<feature type="transmembrane region" description="Helical" evidence="8">
    <location>
        <begin position="117"/>
        <end position="140"/>
    </location>
</feature>
<dbReference type="Proteomes" id="UP000664132">
    <property type="component" value="Unassembled WGS sequence"/>
</dbReference>
<evidence type="ECO:0000256" key="8">
    <source>
        <dbReference type="RuleBase" id="RU362002"/>
    </source>
</evidence>
<name>A0A8H7TBU6_9HELO</name>
<proteinExistence type="inferred from homology"/>
<keyword evidence="6 8" id="KW-0472">Membrane</keyword>
<feature type="transmembrane region" description="Helical" evidence="8">
    <location>
        <begin position="224"/>
        <end position="242"/>
    </location>
</feature>
<evidence type="ECO:0000256" key="1">
    <source>
        <dbReference type="ARBA" id="ARBA00004141"/>
    </source>
</evidence>
<feature type="transmembrane region" description="Helical" evidence="8">
    <location>
        <begin position="152"/>
        <end position="173"/>
    </location>
</feature>
<feature type="transmembrane region" description="Helical" evidence="8">
    <location>
        <begin position="193"/>
        <end position="212"/>
    </location>
</feature>
<dbReference type="GO" id="GO:0008519">
    <property type="term" value="F:ammonium channel activity"/>
    <property type="evidence" value="ECO:0007669"/>
    <property type="project" value="InterPro"/>
</dbReference>
<dbReference type="PROSITE" id="PS01219">
    <property type="entry name" value="AMMONIUM_TRANSP"/>
    <property type="match status" value="1"/>
</dbReference>
<dbReference type="FunFam" id="1.10.3430.10:FF:000003">
    <property type="entry name" value="Ammonium transporter"/>
    <property type="match status" value="1"/>
</dbReference>
<dbReference type="PANTHER" id="PTHR43029:SF15">
    <property type="entry name" value="AMMONIUM TRANSPORTER"/>
    <property type="match status" value="1"/>
</dbReference>
<dbReference type="EMBL" id="JAFJYH010000175">
    <property type="protein sequence ID" value="KAG4416767.1"/>
    <property type="molecule type" value="Genomic_DNA"/>
</dbReference>
<dbReference type="InterPro" id="IPR029020">
    <property type="entry name" value="Ammonium/urea_transptr"/>
</dbReference>
<keyword evidence="7 8" id="KW-0924">Ammonia transport</keyword>
<protein>
    <recommendedName>
        <fullName evidence="8">Ammonium transporter</fullName>
    </recommendedName>
</protein>
<evidence type="ECO:0000256" key="5">
    <source>
        <dbReference type="ARBA" id="ARBA00022989"/>
    </source>
</evidence>
<feature type="domain" description="Ammonium transporter AmtB-like" evidence="10">
    <location>
        <begin position="35"/>
        <end position="434"/>
    </location>
</feature>